<dbReference type="Proteomes" id="UP001161247">
    <property type="component" value="Chromosome 6"/>
</dbReference>
<dbReference type="PANTHER" id="PTHR31286">
    <property type="entry name" value="GLYCINE-RICH CELL WALL STRUCTURAL PROTEIN 1.8-LIKE"/>
    <property type="match status" value="1"/>
</dbReference>
<sequence>MRVLKWTPQFKTKQESSIVPVWIAFEGFPLHRFNAGYLSELASIVGTPQKIDVPTLNLSRPSIARVRVEVNLLQDLPRRVLLGTKDYSYYQEITYENLPEYCSEGKNVGHGVKDCCRGKPKAQPNQVTKVSLKMLEKVKIQPPVNQTNWKQKPHVNGENDNQAMSASNASSSGLSTEEKHETPIDIVDNRNGDGDQDIGNLHTGDNVDDVCVKETVITEVESDSDIEGITTESAILTTTDGARAKDDTVIVNTSSLGDYKNIRLVVSDEEDHG</sequence>
<evidence type="ECO:0000256" key="1">
    <source>
        <dbReference type="SAM" id="MobiDB-lite"/>
    </source>
</evidence>
<feature type="compositionally biased region" description="Low complexity" evidence="1">
    <location>
        <begin position="163"/>
        <end position="175"/>
    </location>
</feature>
<dbReference type="InterPro" id="IPR040256">
    <property type="entry name" value="At4g02000-like"/>
</dbReference>
<dbReference type="PANTHER" id="PTHR31286:SF165">
    <property type="entry name" value="DUF4283 DOMAIN-CONTAINING PROTEIN"/>
    <property type="match status" value="1"/>
</dbReference>
<keyword evidence="3" id="KW-1185">Reference proteome</keyword>
<organism evidence="2 3">
    <name type="scientific">Oldenlandia corymbosa var. corymbosa</name>
    <dbReference type="NCBI Taxonomy" id="529605"/>
    <lineage>
        <taxon>Eukaryota</taxon>
        <taxon>Viridiplantae</taxon>
        <taxon>Streptophyta</taxon>
        <taxon>Embryophyta</taxon>
        <taxon>Tracheophyta</taxon>
        <taxon>Spermatophyta</taxon>
        <taxon>Magnoliopsida</taxon>
        <taxon>eudicotyledons</taxon>
        <taxon>Gunneridae</taxon>
        <taxon>Pentapetalae</taxon>
        <taxon>asterids</taxon>
        <taxon>lamiids</taxon>
        <taxon>Gentianales</taxon>
        <taxon>Rubiaceae</taxon>
        <taxon>Rubioideae</taxon>
        <taxon>Spermacoceae</taxon>
        <taxon>Hedyotis-Oldenlandia complex</taxon>
        <taxon>Oldenlandia</taxon>
    </lineage>
</organism>
<protein>
    <submittedName>
        <fullName evidence="2">OLC1v1007848C1</fullName>
    </submittedName>
</protein>
<feature type="region of interest" description="Disordered" evidence="1">
    <location>
        <begin position="144"/>
        <end position="191"/>
    </location>
</feature>
<accession>A0AAV1DMQ9</accession>
<feature type="compositionally biased region" description="Basic and acidic residues" evidence="1">
    <location>
        <begin position="176"/>
        <end position="191"/>
    </location>
</feature>
<evidence type="ECO:0000313" key="2">
    <source>
        <dbReference type="EMBL" id="CAI9108279.1"/>
    </source>
</evidence>
<dbReference type="EMBL" id="OX459123">
    <property type="protein sequence ID" value="CAI9108279.1"/>
    <property type="molecule type" value="Genomic_DNA"/>
</dbReference>
<name>A0AAV1DMQ9_OLDCO</name>
<proteinExistence type="predicted"/>
<evidence type="ECO:0000313" key="3">
    <source>
        <dbReference type="Proteomes" id="UP001161247"/>
    </source>
</evidence>
<gene>
    <name evidence="2" type="ORF">OLC1_LOCUS16388</name>
</gene>
<dbReference type="AlphaFoldDB" id="A0AAV1DMQ9"/>
<reference evidence="2" key="1">
    <citation type="submission" date="2023-03" db="EMBL/GenBank/DDBJ databases">
        <authorList>
            <person name="Julca I."/>
        </authorList>
    </citation>
    <scope>NUCLEOTIDE SEQUENCE</scope>
</reference>